<feature type="compositionally biased region" description="Low complexity" evidence="1">
    <location>
        <begin position="163"/>
        <end position="176"/>
    </location>
</feature>
<keyword evidence="3" id="KW-1185">Reference proteome</keyword>
<evidence type="ECO:0000313" key="2">
    <source>
        <dbReference type="EMBL" id="KAK3877575.1"/>
    </source>
</evidence>
<comment type="caution">
    <text evidence="2">The sequence shown here is derived from an EMBL/GenBank/DDBJ whole genome shotgun (WGS) entry which is preliminary data.</text>
</comment>
<feature type="compositionally biased region" description="Low complexity" evidence="1">
    <location>
        <begin position="91"/>
        <end position="111"/>
    </location>
</feature>
<protein>
    <submittedName>
        <fullName evidence="2">Uncharacterized protein</fullName>
    </submittedName>
</protein>
<name>A0AAE1FNQ5_PETCI</name>
<feature type="compositionally biased region" description="Pro residues" evidence="1">
    <location>
        <begin position="69"/>
        <end position="84"/>
    </location>
</feature>
<evidence type="ECO:0000256" key="1">
    <source>
        <dbReference type="SAM" id="MobiDB-lite"/>
    </source>
</evidence>
<feature type="compositionally biased region" description="Low complexity" evidence="1">
    <location>
        <begin position="130"/>
        <end position="144"/>
    </location>
</feature>
<dbReference type="Proteomes" id="UP001286313">
    <property type="component" value="Unassembled WGS sequence"/>
</dbReference>
<feature type="compositionally biased region" description="Polar residues" evidence="1">
    <location>
        <begin position="112"/>
        <end position="122"/>
    </location>
</feature>
<sequence>MTGHIPPRSPHPPTDYSSHHSTSLLSSPHLLTDSPPHHSTSLFTPTSHPSLLYPHTLLQHIHLTTQPHFSPPNITPIPSLPPHPQTDSPPHHSTSLLSPPTHPSLLYPHTLRQTPHLTTQPLFSPPHHIPPSNRLPTSPLNLSSLPPPPTHPSLPPSPPPTPSNRLPTSPLNLSSLPYPPTHPSLPHPHTRPLTNQPTHQPAARLGRHKG</sequence>
<evidence type="ECO:0000313" key="3">
    <source>
        <dbReference type="Proteomes" id="UP001286313"/>
    </source>
</evidence>
<feature type="region of interest" description="Disordered" evidence="1">
    <location>
        <begin position="1"/>
        <end position="44"/>
    </location>
</feature>
<accession>A0AAE1FNQ5</accession>
<feature type="compositionally biased region" description="Pro residues" evidence="1">
    <location>
        <begin position="177"/>
        <end position="186"/>
    </location>
</feature>
<organism evidence="2 3">
    <name type="scientific">Petrolisthes cinctipes</name>
    <name type="common">Flat porcelain crab</name>
    <dbReference type="NCBI Taxonomy" id="88211"/>
    <lineage>
        <taxon>Eukaryota</taxon>
        <taxon>Metazoa</taxon>
        <taxon>Ecdysozoa</taxon>
        <taxon>Arthropoda</taxon>
        <taxon>Crustacea</taxon>
        <taxon>Multicrustacea</taxon>
        <taxon>Malacostraca</taxon>
        <taxon>Eumalacostraca</taxon>
        <taxon>Eucarida</taxon>
        <taxon>Decapoda</taxon>
        <taxon>Pleocyemata</taxon>
        <taxon>Anomura</taxon>
        <taxon>Galatheoidea</taxon>
        <taxon>Porcellanidae</taxon>
        <taxon>Petrolisthes</taxon>
    </lineage>
</organism>
<dbReference type="EMBL" id="JAWQEG010001656">
    <property type="protein sequence ID" value="KAK3877575.1"/>
    <property type="molecule type" value="Genomic_DNA"/>
</dbReference>
<feature type="compositionally biased region" description="Low complexity" evidence="1">
    <location>
        <begin position="19"/>
        <end position="39"/>
    </location>
</feature>
<proteinExistence type="predicted"/>
<feature type="compositionally biased region" description="Pro residues" evidence="1">
    <location>
        <begin position="145"/>
        <end position="162"/>
    </location>
</feature>
<feature type="region of interest" description="Disordered" evidence="1">
    <location>
        <begin position="66"/>
        <end position="210"/>
    </location>
</feature>
<dbReference type="AlphaFoldDB" id="A0AAE1FNQ5"/>
<reference evidence="2" key="1">
    <citation type="submission" date="2023-10" db="EMBL/GenBank/DDBJ databases">
        <title>Genome assemblies of two species of porcelain crab, Petrolisthes cinctipes and Petrolisthes manimaculis (Anomura: Porcellanidae).</title>
        <authorList>
            <person name="Angst P."/>
        </authorList>
    </citation>
    <scope>NUCLEOTIDE SEQUENCE</scope>
    <source>
        <strain evidence="2">PB745_01</strain>
        <tissue evidence="2">Gill</tissue>
    </source>
</reference>
<gene>
    <name evidence="2" type="ORF">Pcinc_017722</name>
</gene>